<comment type="caution">
    <text evidence="8">The sequence shown here is derived from an EMBL/GenBank/DDBJ whole genome shotgun (WGS) entry which is preliminary data.</text>
</comment>
<keyword evidence="3 6" id="KW-0808">Transferase</keyword>
<dbReference type="Gene3D" id="1.10.940.10">
    <property type="entry name" value="NusB-like"/>
    <property type="match status" value="1"/>
</dbReference>
<keyword evidence="2 6" id="KW-0489">Methyltransferase</keyword>
<dbReference type="GO" id="GO:0008168">
    <property type="term" value="F:methyltransferase activity"/>
    <property type="evidence" value="ECO:0007669"/>
    <property type="project" value="UniProtKB-KW"/>
</dbReference>
<evidence type="ECO:0000256" key="1">
    <source>
        <dbReference type="ARBA" id="ARBA00007494"/>
    </source>
</evidence>
<dbReference type="PRINTS" id="PR02008">
    <property type="entry name" value="RCMTFAMILY"/>
</dbReference>
<dbReference type="SUPFAM" id="SSF53335">
    <property type="entry name" value="S-adenosyl-L-methionine-dependent methyltransferases"/>
    <property type="match status" value="1"/>
</dbReference>
<evidence type="ECO:0000256" key="2">
    <source>
        <dbReference type="ARBA" id="ARBA00022603"/>
    </source>
</evidence>
<dbReference type="PANTHER" id="PTHR22807">
    <property type="entry name" value="NOP2 YEAST -RELATED NOL1/NOP2/FMU SUN DOMAIN-CONTAINING"/>
    <property type="match status" value="1"/>
</dbReference>
<evidence type="ECO:0000313" key="8">
    <source>
        <dbReference type="EMBL" id="MCS0498208.1"/>
    </source>
</evidence>
<organism evidence="8 9">
    <name type="scientific">Protaetiibacter mangrovi</name>
    <dbReference type="NCBI Taxonomy" id="2970926"/>
    <lineage>
        <taxon>Bacteria</taxon>
        <taxon>Bacillati</taxon>
        <taxon>Actinomycetota</taxon>
        <taxon>Actinomycetes</taxon>
        <taxon>Micrococcales</taxon>
        <taxon>Microbacteriaceae</taxon>
        <taxon>Protaetiibacter</taxon>
    </lineage>
</organism>
<dbReference type="Pfam" id="PF01189">
    <property type="entry name" value="Methyltr_RsmB-F"/>
    <property type="match status" value="1"/>
</dbReference>
<dbReference type="InterPro" id="IPR035926">
    <property type="entry name" value="NusB-like_sf"/>
</dbReference>
<feature type="binding site" evidence="6">
    <location>
        <position position="321"/>
    </location>
    <ligand>
        <name>S-adenosyl-L-methionine</name>
        <dbReference type="ChEBI" id="CHEBI:59789"/>
    </ligand>
</feature>
<evidence type="ECO:0000259" key="7">
    <source>
        <dbReference type="PROSITE" id="PS51686"/>
    </source>
</evidence>
<reference evidence="8 9" key="1">
    <citation type="submission" date="2022-08" db="EMBL/GenBank/DDBJ databases">
        <authorList>
            <person name="Li F."/>
        </authorList>
    </citation>
    <scope>NUCLEOTIDE SEQUENCE [LARGE SCALE GENOMIC DNA]</scope>
    <source>
        <strain evidence="8 9">10F1B-8-1</strain>
    </source>
</reference>
<dbReference type="InterPro" id="IPR023267">
    <property type="entry name" value="RCMT"/>
</dbReference>
<dbReference type="PROSITE" id="PS01153">
    <property type="entry name" value="NOL1_NOP2_SUN"/>
    <property type="match status" value="1"/>
</dbReference>
<dbReference type="RefSeq" id="WP_258797084.1">
    <property type="nucleotide sequence ID" value="NZ_JANTHX010000003.1"/>
</dbReference>
<feature type="binding site" evidence="6">
    <location>
        <position position="292"/>
    </location>
    <ligand>
        <name>S-adenosyl-L-methionine</name>
        <dbReference type="ChEBI" id="CHEBI:59789"/>
    </ligand>
</feature>
<dbReference type="InterPro" id="IPR001678">
    <property type="entry name" value="MeTrfase_RsmB-F_NOP2_dom"/>
</dbReference>
<feature type="domain" description="SAM-dependent MTase RsmB/NOP-type" evidence="7">
    <location>
        <begin position="168"/>
        <end position="457"/>
    </location>
</feature>
<keyword evidence="5 6" id="KW-0694">RNA-binding</keyword>
<dbReference type="Pfam" id="PF01029">
    <property type="entry name" value="NusB"/>
    <property type="match status" value="1"/>
</dbReference>
<dbReference type="Gene3D" id="3.40.50.150">
    <property type="entry name" value="Vaccinia Virus protein VP39"/>
    <property type="match status" value="1"/>
</dbReference>
<gene>
    <name evidence="8" type="ORF">NUH29_01430</name>
</gene>
<comment type="similarity">
    <text evidence="1 6">Belongs to the class I-like SAM-binding methyltransferase superfamily. RsmB/NOP family.</text>
</comment>
<dbReference type="InterPro" id="IPR018314">
    <property type="entry name" value="RsmB/NOL1/NOP2-like_CS"/>
</dbReference>
<evidence type="ECO:0000256" key="6">
    <source>
        <dbReference type="PROSITE-ProRule" id="PRU01023"/>
    </source>
</evidence>
<evidence type="ECO:0000256" key="5">
    <source>
        <dbReference type="ARBA" id="ARBA00022884"/>
    </source>
</evidence>
<dbReference type="InterPro" id="IPR029063">
    <property type="entry name" value="SAM-dependent_MTases_sf"/>
</dbReference>
<feature type="binding site" evidence="6">
    <location>
        <begin position="267"/>
        <end position="273"/>
    </location>
    <ligand>
        <name>S-adenosyl-L-methionine</name>
        <dbReference type="ChEBI" id="CHEBI:59789"/>
    </ligand>
</feature>
<evidence type="ECO:0000256" key="3">
    <source>
        <dbReference type="ARBA" id="ARBA00022679"/>
    </source>
</evidence>
<proteinExistence type="inferred from homology"/>
<accession>A0ABT1ZBY3</accession>
<keyword evidence="9" id="KW-1185">Reference proteome</keyword>
<keyword evidence="4 6" id="KW-0949">S-adenosyl-L-methionine</keyword>
<dbReference type="PROSITE" id="PS51686">
    <property type="entry name" value="SAM_MT_RSMB_NOP"/>
    <property type="match status" value="1"/>
</dbReference>
<dbReference type="CDD" id="cd02440">
    <property type="entry name" value="AdoMet_MTases"/>
    <property type="match status" value="1"/>
</dbReference>
<name>A0ABT1ZBY3_9MICO</name>
<sequence>MSRVQPSRRVAAEVLGAVRTSDAYANLLLPVRIREAGLSSADAGFATELVYGTLRMQGYYDKVVELASRRPAEKIDGPVLDVLRLGVHQLLSLRTAAHAVIDESVQLVRIARKASAAGFVNGVLRTVARDDADTWRERSLAGLHGDARLAVEFSHPAWVVRALASALAREDAAGELDAALAADNLPPQVAFAALPGLADPVALESGAGYRPGRLSPLALGSTGGDPADRPEVAAGAVRVQDEGSQLAALALTRARPVTAGESWLDLCAGPGGKAAVLAAEARVGGAHLQANEVVPARAGLVRNALAPFGSGADAPEVVEGDGRRFGEAGARFDRVLLDAPCTGLGALRRRPEARWRKSAADLAALTALQAQLLDAAVASLASGGLLAYVTCSPHPAETLDQVDAVLARHPELRAVDTPAVLGGISRAPLALPERGSAQLWPHRHGTDAMFIQLLTKVEE</sequence>
<dbReference type="PANTHER" id="PTHR22807:SF53">
    <property type="entry name" value="RIBOSOMAL RNA SMALL SUBUNIT METHYLTRANSFERASE B-RELATED"/>
    <property type="match status" value="1"/>
</dbReference>
<feature type="binding site" evidence="6">
    <location>
        <position position="338"/>
    </location>
    <ligand>
        <name>S-adenosyl-L-methionine</name>
        <dbReference type="ChEBI" id="CHEBI:59789"/>
    </ligand>
</feature>
<dbReference type="SUPFAM" id="SSF48013">
    <property type="entry name" value="NusB-like"/>
    <property type="match status" value="1"/>
</dbReference>
<feature type="active site" description="Nucleophile" evidence="6">
    <location>
        <position position="391"/>
    </location>
</feature>
<protein>
    <submittedName>
        <fullName evidence="8">rRNA small subunit methyltransferase B</fullName>
    </submittedName>
</protein>
<evidence type="ECO:0000313" key="9">
    <source>
        <dbReference type="Proteomes" id="UP001205337"/>
    </source>
</evidence>
<dbReference type="InterPro" id="IPR049560">
    <property type="entry name" value="MeTrfase_RsmB-F_NOP2_cat"/>
</dbReference>
<evidence type="ECO:0000256" key="4">
    <source>
        <dbReference type="ARBA" id="ARBA00022691"/>
    </source>
</evidence>
<dbReference type="InterPro" id="IPR006027">
    <property type="entry name" value="NusB_RsmB_TIM44"/>
</dbReference>
<dbReference type="Proteomes" id="UP001205337">
    <property type="component" value="Unassembled WGS sequence"/>
</dbReference>
<dbReference type="EMBL" id="JANTHX010000003">
    <property type="protein sequence ID" value="MCS0498208.1"/>
    <property type="molecule type" value="Genomic_DNA"/>
</dbReference>
<dbReference type="GO" id="GO:0032259">
    <property type="term" value="P:methylation"/>
    <property type="evidence" value="ECO:0007669"/>
    <property type="project" value="UniProtKB-KW"/>
</dbReference>